<dbReference type="GO" id="GO:0007030">
    <property type="term" value="P:Golgi organization"/>
    <property type="evidence" value="ECO:0007669"/>
    <property type="project" value="TreeGrafter"/>
</dbReference>
<dbReference type="Pfam" id="PF05742">
    <property type="entry name" value="TANGO2"/>
    <property type="match status" value="1"/>
</dbReference>
<evidence type="ECO:0000313" key="2">
    <source>
        <dbReference type="Proteomes" id="UP000478052"/>
    </source>
</evidence>
<dbReference type="InterPro" id="IPR008551">
    <property type="entry name" value="TANGO2"/>
</dbReference>
<sequence length="1050" mass="121247">MQNFFDLQYLKTKLFISGLEIIAYNSERSDECIDFTMIYDFNSNKMSQYNPFSTLTHEEQMEIKQLGRPTPDLKGLVSKSKKCNKEYTRHFHADTYKNHTWLCGCEVEKAVFCFPCLCFGNTSSWTECGIKQLNHLSSKIKIHQNSFDHLQSEVKLKVLGNRYVNDEIDKLNEIEIKRHNEQIEKNRYILEIYLKCVQFCGTYNLLLQNQCNNNVMTSSNNNNVLLGAVELCKSSDVNLRCYFETSTSIDWTSMTIHDDLLDCIFFVARQNILSEIEKAQFISIIVDGTIDVSSTVHFVLLFRYELNGFPVERFWGFFNATNGHNVLSLTQTILCEINSIIKDASYKLVAQSYGGTAIISKVNVEVKELYPYAHYMHCHSHNLHVEMTQAVSTNKEVQIFFSDLSGITEFFSNSPQKVTVLDGLINNQSSQSKCDFTGTSGTLKTVYLYRSEIMHCMDIVIDTLQQTSTINQAKSINRLLSDSVFVVWLSVFYEIMPYVQSFHNSVQTATIEDSVNECLPILVQQFEKQISEVRNKVTNIIEIASNLPDVNVKIKRYGEQCNNLNYNNESRKQLAIEICNTLVDTTKDRLEFTNHLTIIKLFQAGKYSKYSKKFPIQLFQCMFHCYPFFDKDRLKTELQVIYYRDDFRNLSGIIPTYRYILKNDMIGTFKEVILLLKLLITIPPITAENDNSYSTLKMIKTCLENTMFKEKLNALTMINIENEMISNDIDFNKKVINMFSEREDRCLDFKNKINITSFYQEGTLIQSCVVKTQVVMCVIFISSVQHINNGYRLIIASNRDEYYNRQTLPANYWLEDQNIIGGRDLMSSNEDGAWLALNIRGKLAALLNVFELDKRPNAISRGHLVKNFVKGSTTSLQYLQELQGSQDVYNGFKLITISISKLSLETHLFTNFVQDGGPALKHIQNGVHGFGNGPFLKVAEGEKLFNDIVKKYGHSYHKDTLIKELLGFLKWDKQHYPDEELIKRTPKFPGTDDQKKFSSIFVEMPTRQYGTRTHTIILIDYDGKVEYNEWTKSGSIWNHQCYTTTLKSEI</sequence>
<dbReference type="GO" id="GO:0009306">
    <property type="term" value="P:protein secretion"/>
    <property type="evidence" value="ECO:0007669"/>
    <property type="project" value="TreeGrafter"/>
</dbReference>
<dbReference type="OrthoDB" id="6609876at2759"/>
<keyword evidence="2" id="KW-1185">Reference proteome</keyword>
<dbReference type="AlphaFoldDB" id="A0A6G0ZE45"/>
<reference evidence="1 2" key="1">
    <citation type="submission" date="2019-08" db="EMBL/GenBank/DDBJ databases">
        <title>Whole genome of Aphis craccivora.</title>
        <authorList>
            <person name="Voronova N.V."/>
            <person name="Shulinski R.S."/>
            <person name="Bandarenka Y.V."/>
            <person name="Zhorov D.G."/>
            <person name="Warner D."/>
        </authorList>
    </citation>
    <scope>NUCLEOTIDE SEQUENCE [LARGE SCALE GENOMIC DNA]</scope>
    <source>
        <strain evidence="1">180601</strain>
        <tissue evidence="1">Whole Body</tissue>
    </source>
</reference>
<proteinExistence type="predicted"/>
<dbReference type="EMBL" id="VUJU01000667">
    <property type="protein sequence ID" value="KAF0768974.1"/>
    <property type="molecule type" value="Genomic_DNA"/>
</dbReference>
<dbReference type="GO" id="GO:0005794">
    <property type="term" value="C:Golgi apparatus"/>
    <property type="evidence" value="ECO:0007669"/>
    <property type="project" value="TreeGrafter"/>
</dbReference>
<accession>A0A6G0ZE45</accession>
<comment type="caution">
    <text evidence="1">The sequence shown here is derived from an EMBL/GenBank/DDBJ whole genome shotgun (WGS) entry which is preliminary data.</text>
</comment>
<gene>
    <name evidence="1" type="ORF">FWK35_00002175</name>
</gene>
<protein>
    <recommendedName>
        <fullName evidence="3">Zinc finger MYM-type protein 1-like</fullName>
    </recommendedName>
</protein>
<evidence type="ECO:0000313" key="1">
    <source>
        <dbReference type="EMBL" id="KAF0768974.1"/>
    </source>
</evidence>
<organism evidence="1 2">
    <name type="scientific">Aphis craccivora</name>
    <name type="common">Cowpea aphid</name>
    <dbReference type="NCBI Taxonomy" id="307492"/>
    <lineage>
        <taxon>Eukaryota</taxon>
        <taxon>Metazoa</taxon>
        <taxon>Ecdysozoa</taxon>
        <taxon>Arthropoda</taxon>
        <taxon>Hexapoda</taxon>
        <taxon>Insecta</taxon>
        <taxon>Pterygota</taxon>
        <taxon>Neoptera</taxon>
        <taxon>Paraneoptera</taxon>
        <taxon>Hemiptera</taxon>
        <taxon>Sternorrhyncha</taxon>
        <taxon>Aphidomorpha</taxon>
        <taxon>Aphidoidea</taxon>
        <taxon>Aphididae</taxon>
        <taxon>Aphidini</taxon>
        <taxon>Aphis</taxon>
        <taxon>Aphis</taxon>
    </lineage>
</organism>
<dbReference type="PANTHER" id="PTHR17985">
    <property type="entry name" value="SER/THR-RICH PROTEIN T10 IN DGCR REGION"/>
    <property type="match status" value="1"/>
</dbReference>
<evidence type="ECO:0008006" key="3">
    <source>
        <dbReference type="Google" id="ProtNLM"/>
    </source>
</evidence>
<name>A0A6G0ZE45_APHCR</name>
<dbReference type="Proteomes" id="UP000478052">
    <property type="component" value="Unassembled WGS sequence"/>
</dbReference>
<dbReference type="PANTHER" id="PTHR17985:SF8">
    <property type="entry name" value="TRANSPORT AND GOLGI ORGANIZATION PROTEIN 2 HOMOLOG"/>
    <property type="match status" value="1"/>
</dbReference>